<dbReference type="Proteomes" id="UP000249363">
    <property type="component" value="Unassembled WGS sequence"/>
</dbReference>
<organism evidence="2 3">
    <name type="scientific">Talaromyces amestolkiae</name>
    <dbReference type="NCBI Taxonomy" id="1196081"/>
    <lineage>
        <taxon>Eukaryota</taxon>
        <taxon>Fungi</taxon>
        <taxon>Dikarya</taxon>
        <taxon>Ascomycota</taxon>
        <taxon>Pezizomycotina</taxon>
        <taxon>Eurotiomycetes</taxon>
        <taxon>Eurotiomycetidae</taxon>
        <taxon>Eurotiales</taxon>
        <taxon>Trichocomaceae</taxon>
        <taxon>Talaromyces</taxon>
        <taxon>Talaromyces sect. Talaromyces</taxon>
    </lineage>
</organism>
<dbReference type="STRING" id="1196081.A0A364L9S6"/>
<dbReference type="Gene3D" id="3.40.50.720">
    <property type="entry name" value="NAD(P)-binding Rossmann-like Domain"/>
    <property type="match status" value="1"/>
</dbReference>
<accession>A0A364L9S6</accession>
<protein>
    <submittedName>
        <fullName evidence="2">Uncharacterized protein</fullName>
    </submittedName>
</protein>
<keyword evidence="1" id="KW-0560">Oxidoreductase</keyword>
<reference evidence="2 3" key="1">
    <citation type="journal article" date="2017" name="Biotechnol. Biofuels">
        <title>Differential beta-glucosidase expression as a function of carbon source availability in Talaromyces amestolkiae: a genomic and proteomic approach.</title>
        <authorList>
            <person name="de Eugenio L.I."/>
            <person name="Mendez-Liter J.A."/>
            <person name="Nieto-Dominguez M."/>
            <person name="Alonso L."/>
            <person name="Gil-Munoz J."/>
            <person name="Barriuso J."/>
            <person name="Prieto A."/>
            <person name="Martinez M.J."/>
        </authorList>
    </citation>
    <scope>NUCLEOTIDE SEQUENCE [LARGE SCALE GENOMIC DNA]</scope>
    <source>
        <strain evidence="2 3">CIB</strain>
    </source>
</reference>
<dbReference type="GO" id="GO:0016491">
    <property type="term" value="F:oxidoreductase activity"/>
    <property type="evidence" value="ECO:0007669"/>
    <property type="project" value="UniProtKB-KW"/>
</dbReference>
<dbReference type="PANTHER" id="PTHR43157:SF61">
    <property type="entry name" value="DEHYDROGENASE_REDUCTASE FAMILY PROTEIN, PUTATIVE (AFU_ORTHOLOGUE AFUA_3G01250)-RELATED"/>
    <property type="match status" value="1"/>
</dbReference>
<dbReference type="Pfam" id="PF00106">
    <property type="entry name" value="adh_short"/>
    <property type="match status" value="1"/>
</dbReference>
<dbReference type="RefSeq" id="XP_040737043.1">
    <property type="nucleotide sequence ID" value="XM_040881358.1"/>
</dbReference>
<dbReference type="GeneID" id="63797755"/>
<dbReference type="PANTHER" id="PTHR43157">
    <property type="entry name" value="PHOSPHATIDYLINOSITOL-GLYCAN BIOSYNTHESIS CLASS F PROTEIN-RELATED"/>
    <property type="match status" value="1"/>
</dbReference>
<dbReference type="InterPro" id="IPR036291">
    <property type="entry name" value="NAD(P)-bd_dom_sf"/>
</dbReference>
<name>A0A364L9S6_TALAM</name>
<evidence type="ECO:0000256" key="1">
    <source>
        <dbReference type="ARBA" id="ARBA00023002"/>
    </source>
</evidence>
<sequence length="325" mass="34823">MPQDLSKQLRGLPLKTTAEACAGGTYIVTGANTGLGLEAAKHLVAIGAAKVILGVRDLTAGEEARAEIAKETGKNTAEVWEVDLSKYVSVKAFADRAVAELDRIDAVIENAGVAALAGQAEGHLIQFTVNVYSTFLMAALLFPKLRESAKMFGILPHLIIVTSNSVFDIQKIWDTVKEDPLVKSDTPNIGMGAYPLSKLFEIYAVRELADILPVSQTGVVINAVNPGLCKTSLARNAPPAFKEQLAQMHASFGRTAEDGSRTLLHGAVGGKESHGSYLDDCEVGDHKLPSWITEDSKKYQGKIWNGIAKELETVSPDSVKRLLAN</sequence>
<comment type="caution">
    <text evidence="2">The sequence shown here is derived from an EMBL/GenBank/DDBJ whole genome shotgun (WGS) entry which is preliminary data.</text>
</comment>
<dbReference type="OrthoDB" id="542013at2759"/>
<evidence type="ECO:0000313" key="2">
    <source>
        <dbReference type="EMBL" id="RAO72529.1"/>
    </source>
</evidence>
<dbReference type="InterPro" id="IPR002347">
    <property type="entry name" value="SDR_fam"/>
</dbReference>
<evidence type="ECO:0000313" key="3">
    <source>
        <dbReference type="Proteomes" id="UP000249363"/>
    </source>
</evidence>
<dbReference type="PRINTS" id="PR00081">
    <property type="entry name" value="GDHRDH"/>
</dbReference>
<keyword evidence="3" id="KW-1185">Reference proteome</keyword>
<gene>
    <name evidence="2" type="ORF">BHQ10_008541</name>
</gene>
<dbReference type="EMBL" id="MIKG01000019">
    <property type="protein sequence ID" value="RAO72529.1"/>
    <property type="molecule type" value="Genomic_DNA"/>
</dbReference>
<proteinExistence type="predicted"/>
<dbReference type="SUPFAM" id="SSF51735">
    <property type="entry name" value="NAD(P)-binding Rossmann-fold domains"/>
    <property type="match status" value="1"/>
</dbReference>
<dbReference type="AlphaFoldDB" id="A0A364L9S6"/>